<dbReference type="Pfam" id="PF08338">
    <property type="entry name" value="DUF1731"/>
    <property type="match status" value="1"/>
</dbReference>
<proteinExistence type="inferred from homology"/>
<dbReference type="InterPro" id="IPR001509">
    <property type="entry name" value="Epimerase_deHydtase"/>
</dbReference>
<dbReference type="NCBIfam" id="TIGR01777">
    <property type="entry name" value="yfcH"/>
    <property type="match status" value="1"/>
</dbReference>
<dbReference type="InterPro" id="IPR013549">
    <property type="entry name" value="DUF1731"/>
</dbReference>
<sequence length="285" mass="31539">MKICLTGGTGFLGRKISDFFTKNGFVVENITRADLNADISKMANKIEGSDMIINLAGASILNKWTSEYKKEIYNSRINSTRKLVEAIKMVKGKPSIVLSASAVGIYDTFEVHDEFSDHYSGDFLAKVCKDWEAAIAPVHHEGIRLAIIRLGVVLDRNNGALAKMILPFKLGAGAIIGDGFQPFPFIHIEDLLSAIWYIYKNPKSKGIYNMVAPEMVSNREFSKLLGKKLKRPVFLKVGVKLLSLLQGEGSTVLSQGQKVIPKRLKELDFPFQFPTADAALTDLLD</sequence>
<dbReference type="EMBL" id="JAPDPJ010000021">
    <property type="protein sequence ID" value="MCW3786939.1"/>
    <property type="molecule type" value="Genomic_DNA"/>
</dbReference>
<evidence type="ECO:0000313" key="4">
    <source>
        <dbReference type="EMBL" id="MCW3786939.1"/>
    </source>
</evidence>
<dbReference type="PANTHER" id="PTHR11092:SF0">
    <property type="entry name" value="EPIMERASE FAMILY PROTEIN SDR39U1"/>
    <property type="match status" value="1"/>
</dbReference>
<comment type="caution">
    <text evidence="4">The sequence shown here is derived from an EMBL/GenBank/DDBJ whole genome shotgun (WGS) entry which is preliminary data.</text>
</comment>
<dbReference type="InterPro" id="IPR036291">
    <property type="entry name" value="NAD(P)-bd_dom_sf"/>
</dbReference>
<dbReference type="AlphaFoldDB" id="A0AAE3M4W3"/>
<dbReference type="PANTHER" id="PTHR11092">
    <property type="entry name" value="SUGAR NUCLEOTIDE EPIMERASE RELATED"/>
    <property type="match status" value="1"/>
</dbReference>
<keyword evidence="5" id="KW-1185">Reference proteome</keyword>
<name>A0AAE3M4W3_9BACT</name>
<protein>
    <submittedName>
        <fullName evidence="4">TIGR01777 family oxidoreductase</fullName>
    </submittedName>
</protein>
<accession>A0AAE3M4W3</accession>
<dbReference type="SUPFAM" id="SSF51735">
    <property type="entry name" value="NAD(P)-binding Rossmann-fold domains"/>
    <property type="match status" value="1"/>
</dbReference>
<dbReference type="Gene3D" id="3.40.50.720">
    <property type="entry name" value="NAD(P)-binding Rossmann-like Domain"/>
    <property type="match status" value="1"/>
</dbReference>
<evidence type="ECO:0000313" key="5">
    <source>
        <dbReference type="Proteomes" id="UP001209229"/>
    </source>
</evidence>
<reference evidence="4" key="1">
    <citation type="submission" date="2022-10" db="EMBL/GenBank/DDBJ databases">
        <authorList>
            <person name="Yu W.X."/>
        </authorList>
    </citation>
    <scope>NUCLEOTIDE SEQUENCE</scope>
    <source>
        <strain evidence="4">AAT</strain>
    </source>
</reference>
<feature type="domain" description="DUF1731" evidence="3">
    <location>
        <begin position="241"/>
        <end position="283"/>
    </location>
</feature>
<dbReference type="RefSeq" id="WP_301190504.1">
    <property type="nucleotide sequence ID" value="NZ_JAPDPJ010000021.1"/>
</dbReference>
<feature type="domain" description="NAD-dependent epimerase/dehydratase" evidence="2">
    <location>
        <begin position="3"/>
        <end position="209"/>
    </location>
</feature>
<evidence type="ECO:0000256" key="1">
    <source>
        <dbReference type="ARBA" id="ARBA00009353"/>
    </source>
</evidence>
<dbReference type="InterPro" id="IPR010099">
    <property type="entry name" value="SDR39U1"/>
</dbReference>
<dbReference type="Proteomes" id="UP001209229">
    <property type="component" value="Unassembled WGS sequence"/>
</dbReference>
<organism evidence="4 5">
    <name type="scientific">Plebeiibacterium sediminum</name>
    <dbReference type="NCBI Taxonomy" id="2992112"/>
    <lineage>
        <taxon>Bacteria</taxon>
        <taxon>Pseudomonadati</taxon>
        <taxon>Bacteroidota</taxon>
        <taxon>Bacteroidia</taxon>
        <taxon>Marinilabiliales</taxon>
        <taxon>Marinilabiliaceae</taxon>
        <taxon>Plebeiibacterium</taxon>
    </lineage>
</organism>
<evidence type="ECO:0000259" key="3">
    <source>
        <dbReference type="Pfam" id="PF08338"/>
    </source>
</evidence>
<dbReference type="Pfam" id="PF01370">
    <property type="entry name" value="Epimerase"/>
    <property type="match status" value="1"/>
</dbReference>
<comment type="similarity">
    <text evidence="1">Belongs to the NAD(P)-dependent epimerase/dehydratase family. SDR39U1 subfamily.</text>
</comment>
<evidence type="ECO:0000259" key="2">
    <source>
        <dbReference type="Pfam" id="PF01370"/>
    </source>
</evidence>
<gene>
    <name evidence="4" type="ORF">OM075_10700</name>
</gene>